<name>A0A6I6CXP9_9GAMM</name>
<dbReference type="Proteomes" id="UP000427716">
    <property type="component" value="Chromosome"/>
</dbReference>
<feature type="domain" description="RNA-binding S4" evidence="10">
    <location>
        <begin position="16"/>
        <end position="61"/>
    </location>
</feature>
<evidence type="ECO:0000256" key="7">
    <source>
        <dbReference type="PROSITE-ProRule" id="PRU00182"/>
    </source>
</evidence>
<dbReference type="Gene3D" id="3.30.2350.10">
    <property type="entry name" value="Pseudouridine synthase"/>
    <property type="match status" value="1"/>
</dbReference>
<dbReference type="KEGG" id="ghl:GM160_09915"/>
<evidence type="ECO:0000256" key="3">
    <source>
        <dbReference type="ARBA" id="ARBA00023235"/>
    </source>
</evidence>
<keyword evidence="3 8" id="KW-0413">Isomerase</keyword>
<dbReference type="PROSITE" id="PS50889">
    <property type="entry name" value="S4"/>
    <property type="match status" value="1"/>
</dbReference>
<dbReference type="InterPro" id="IPR002942">
    <property type="entry name" value="S4_RNA-bd"/>
</dbReference>
<dbReference type="SUPFAM" id="SSF55120">
    <property type="entry name" value="Pseudouridine synthase"/>
    <property type="match status" value="1"/>
</dbReference>
<evidence type="ECO:0000256" key="2">
    <source>
        <dbReference type="ARBA" id="ARBA00022884"/>
    </source>
</evidence>
<accession>A0A6I6CXP9</accession>
<keyword evidence="2 7" id="KW-0694">RNA-binding</keyword>
<gene>
    <name evidence="11" type="primary">rluD</name>
    <name evidence="11" type="ORF">GM160_09915</name>
</gene>
<dbReference type="GO" id="GO:0160140">
    <property type="term" value="F:23S rRNA pseudouridine(1911/1915/1917) synthase activity"/>
    <property type="evidence" value="ECO:0007669"/>
    <property type="project" value="UniProtKB-EC"/>
</dbReference>
<dbReference type="GO" id="GO:0003723">
    <property type="term" value="F:RNA binding"/>
    <property type="evidence" value="ECO:0007669"/>
    <property type="project" value="UniProtKB-KW"/>
</dbReference>
<dbReference type="FunFam" id="3.30.2350.10:FF:000006">
    <property type="entry name" value="Pseudouridine synthase"/>
    <property type="match status" value="1"/>
</dbReference>
<evidence type="ECO:0000256" key="1">
    <source>
        <dbReference type="ARBA" id="ARBA00010876"/>
    </source>
</evidence>
<dbReference type="PROSITE" id="PS01129">
    <property type="entry name" value="PSI_RLU"/>
    <property type="match status" value="1"/>
</dbReference>
<dbReference type="InterPro" id="IPR006225">
    <property type="entry name" value="PsdUridine_synth_RluC/D"/>
</dbReference>
<dbReference type="InterPro" id="IPR020103">
    <property type="entry name" value="PsdUridine_synth_cat_dom_sf"/>
</dbReference>
<feature type="active site" evidence="6">
    <location>
        <position position="136"/>
    </location>
</feature>
<dbReference type="InterPro" id="IPR006145">
    <property type="entry name" value="PsdUridine_synth_RsuA/RluA"/>
</dbReference>
<dbReference type="Pfam" id="PF00849">
    <property type="entry name" value="PseudoU_synth_2"/>
    <property type="match status" value="1"/>
</dbReference>
<evidence type="ECO:0000313" key="11">
    <source>
        <dbReference type="EMBL" id="QGT79176.1"/>
    </source>
</evidence>
<evidence type="ECO:0000313" key="12">
    <source>
        <dbReference type="Proteomes" id="UP000427716"/>
    </source>
</evidence>
<dbReference type="Gene3D" id="3.10.290.10">
    <property type="entry name" value="RNA-binding S4 domain"/>
    <property type="match status" value="1"/>
</dbReference>
<keyword evidence="12" id="KW-1185">Reference proteome</keyword>
<evidence type="ECO:0000256" key="6">
    <source>
        <dbReference type="PIRSR" id="PIRSR606225-1"/>
    </source>
</evidence>
<dbReference type="RefSeq" id="WP_156574900.1">
    <property type="nucleotide sequence ID" value="NZ_CP046415.1"/>
</dbReference>
<dbReference type="PANTHER" id="PTHR21600">
    <property type="entry name" value="MITOCHONDRIAL RNA PSEUDOURIDINE SYNTHASE"/>
    <property type="match status" value="1"/>
</dbReference>
<evidence type="ECO:0000256" key="5">
    <source>
        <dbReference type="ARBA" id="ARBA00056072"/>
    </source>
</evidence>
<comment type="function">
    <text evidence="5">Responsible for synthesis of pseudouridine from uracil at positions 1911, 1915 and 1917 in 23S ribosomal RNA.</text>
</comment>
<dbReference type="AlphaFoldDB" id="A0A6I6CXP9"/>
<evidence type="ECO:0000259" key="10">
    <source>
        <dbReference type="Pfam" id="PF01479"/>
    </source>
</evidence>
<dbReference type="NCBIfam" id="TIGR00005">
    <property type="entry name" value="rluA_subfam"/>
    <property type="match status" value="1"/>
</dbReference>
<feature type="domain" description="Pseudouridine synthase RsuA/RluA-like" evidence="9">
    <location>
        <begin position="89"/>
        <end position="239"/>
    </location>
</feature>
<dbReference type="InterPro" id="IPR036986">
    <property type="entry name" value="S4_RNA-bd_sf"/>
</dbReference>
<comment type="catalytic activity">
    <reaction evidence="4">
        <text>uridine(1911/1915/1917) in 23S rRNA = pseudouridine(1911/1915/1917) in 23S rRNA</text>
        <dbReference type="Rhea" id="RHEA:42524"/>
        <dbReference type="Rhea" id="RHEA-COMP:10097"/>
        <dbReference type="Rhea" id="RHEA-COMP:10098"/>
        <dbReference type="ChEBI" id="CHEBI:65314"/>
        <dbReference type="ChEBI" id="CHEBI:65315"/>
        <dbReference type="EC" id="5.4.99.23"/>
    </reaction>
</comment>
<dbReference type="CDD" id="cd02869">
    <property type="entry name" value="PseudoU_synth_RluA_like"/>
    <property type="match status" value="1"/>
</dbReference>
<comment type="catalytic activity">
    <reaction evidence="8">
        <text>a uridine in RNA = a pseudouridine in RNA</text>
        <dbReference type="Rhea" id="RHEA:48348"/>
        <dbReference type="Rhea" id="RHEA-COMP:12068"/>
        <dbReference type="Rhea" id="RHEA-COMP:12069"/>
        <dbReference type="ChEBI" id="CHEBI:65314"/>
        <dbReference type="ChEBI" id="CHEBI:65315"/>
    </reaction>
</comment>
<dbReference type="EMBL" id="CP046415">
    <property type="protein sequence ID" value="QGT79176.1"/>
    <property type="molecule type" value="Genomic_DNA"/>
</dbReference>
<sequence>MDVERNASIPAELAGMRLDQAAAQLWPDFSRSRIQSWIKGGQVTVDGRSMRPRDTVLGGETLSLSTELEQQSEDQAQAIPLDIVFEDEHLLVVNKPVDLVVHPGAGNPDGTLVNALLHHDPDLALLPRAGVVHRLDKQTSGLLVVGKTQAAYQALVADLAERRIGREYDAVVIGHLIAGGTVDAPIGRHARDRQRQAVVPQGKPAVTHYRVVEQFGEHTWLRVKLETGRTHQIRVHMAHIRHPIVGDPVYGGRPRLPPGAEDMLVEVLRDFGRQALHARRLTLTHPETGETLSLEALLPEDMDELIELLRDYRDGVDDGEAEVIYVADPD</sequence>
<evidence type="ECO:0000256" key="4">
    <source>
        <dbReference type="ARBA" id="ARBA00036882"/>
    </source>
</evidence>
<dbReference type="EC" id="5.4.99.-" evidence="8"/>
<dbReference type="NCBIfam" id="NF008385">
    <property type="entry name" value="PRK11180.1"/>
    <property type="match status" value="1"/>
</dbReference>
<evidence type="ECO:0000259" key="9">
    <source>
        <dbReference type="Pfam" id="PF00849"/>
    </source>
</evidence>
<dbReference type="CDD" id="cd00165">
    <property type="entry name" value="S4"/>
    <property type="match status" value="1"/>
</dbReference>
<dbReference type="PANTHER" id="PTHR21600:SF44">
    <property type="entry name" value="RIBOSOMAL LARGE SUBUNIT PSEUDOURIDINE SYNTHASE D"/>
    <property type="match status" value="1"/>
</dbReference>
<dbReference type="GO" id="GO:0000455">
    <property type="term" value="P:enzyme-directed rRNA pseudouridine synthesis"/>
    <property type="evidence" value="ECO:0007669"/>
    <property type="project" value="TreeGrafter"/>
</dbReference>
<evidence type="ECO:0000256" key="8">
    <source>
        <dbReference type="RuleBase" id="RU362028"/>
    </source>
</evidence>
<reference evidence="11 12" key="1">
    <citation type="submission" date="2019-11" db="EMBL/GenBank/DDBJ databases">
        <authorList>
            <person name="Zhang J."/>
            <person name="Sun C."/>
        </authorList>
    </citation>
    <scope>NUCLEOTIDE SEQUENCE [LARGE SCALE GENOMIC DNA]</scope>
    <source>
        <strain evidence="12">sp2</strain>
    </source>
</reference>
<dbReference type="InterPro" id="IPR050188">
    <property type="entry name" value="RluA_PseudoU_synthase"/>
</dbReference>
<dbReference type="SUPFAM" id="SSF55174">
    <property type="entry name" value="Alpha-L RNA-binding motif"/>
    <property type="match status" value="1"/>
</dbReference>
<protein>
    <recommendedName>
        <fullName evidence="8">Pseudouridine synthase</fullName>
        <ecNumber evidence="8">5.4.99.-</ecNumber>
    </recommendedName>
</protein>
<comment type="similarity">
    <text evidence="1 8">Belongs to the pseudouridine synthase RluA family.</text>
</comment>
<organism evidence="11 12">
    <name type="scientific">Guyparkeria halophila</name>
    <dbReference type="NCBI Taxonomy" id="47960"/>
    <lineage>
        <taxon>Bacteria</taxon>
        <taxon>Pseudomonadati</taxon>
        <taxon>Pseudomonadota</taxon>
        <taxon>Gammaproteobacteria</taxon>
        <taxon>Chromatiales</taxon>
        <taxon>Thioalkalibacteraceae</taxon>
        <taxon>Guyparkeria</taxon>
    </lineage>
</organism>
<proteinExistence type="inferred from homology"/>
<dbReference type="InterPro" id="IPR006224">
    <property type="entry name" value="PsdUridine_synth_RluA-like_CS"/>
</dbReference>
<dbReference type="Pfam" id="PF01479">
    <property type="entry name" value="S4"/>
    <property type="match status" value="1"/>
</dbReference>